<dbReference type="Pfam" id="PF04122">
    <property type="entry name" value="CW_binding_2"/>
    <property type="match status" value="3"/>
</dbReference>
<keyword evidence="8" id="KW-1185">Reference proteome</keyword>
<dbReference type="PROSITE" id="PS51764">
    <property type="entry name" value="GH26"/>
    <property type="match status" value="1"/>
</dbReference>
<protein>
    <submittedName>
        <fullName evidence="7">Cell wall-binding repeat-containing protein</fullName>
    </submittedName>
</protein>
<reference evidence="7" key="1">
    <citation type="submission" date="2022-06" db="EMBL/GenBank/DDBJ databases">
        <title>Ornithinimicrobium HY1793.</title>
        <authorList>
            <person name="Huang Y."/>
        </authorList>
    </citation>
    <scope>NUCLEOTIDE SEQUENCE</scope>
    <source>
        <strain evidence="7">HY1793</strain>
    </source>
</reference>
<dbReference type="EMBL" id="CP099489">
    <property type="protein sequence ID" value="USQ80457.1"/>
    <property type="molecule type" value="Genomic_DNA"/>
</dbReference>
<evidence type="ECO:0000256" key="5">
    <source>
        <dbReference type="SAM" id="SignalP"/>
    </source>
</evidence>
<feature type="active site" description="Proton donor" evidence="3">
    <location>
        <position position="471"/>
    </location>
</feature>
<feature type="compositionally biased region" description="Pro residues" evidence="4">
    <location>
        <begin position="343"/>
        <end position="360"/>
    </location>
</feature>
<evidence type="ECO:0000256" key="3">
    <source>
        <dbReference type="PROSITE-ProRule" id="PRU01100"/>
    </source>
</evidence>
<dbReference type="InterPro" id="IPR051922">
    <property type="entry name" value="Bact_Sporulation_Assoc"/>
</dbReference>
<dbReference type="SUPFAM" id="SSF51445">
    <property type="entry name" value="(Trans)glycosidases"/>
    <property type="match status" value="1"/>
</dbReference>
<dbReference type="Proteomes" id="UP001056455">
    <property type="component" value="Chromosome"/>
</dbReference>
<evidence type="ECO:0000313" key="7">
    <source>
        <dbReference type="EMBL" id="USQ80457.1"/>
    </source>
</evidence>
<comment type="similarity">
    <text evidence="3">Belongs to the glycosyl hydrolase 26 family.</text>
</comment>
<evidence type="ECO:0000256" key="2">
    <source>
        <dbReference type="ARBA" id="ARBA00023295"/>
    </source>
</evidence>
<dbReference type="PANTHER" id="PTHR30032:SF8">
    <property type="entry name" value="GERMINATION-SPECIFIC N-ACETYLMURAMOYL-L-ALANINE AMIDASE"/>
    <property type="match status" value="1"/>
</dbReference>
<feature type="active site" description="Nucleophile" evidence="3">
    <location>
        <position position="577"/>
    </location>
</feature>
<dbReference type="Gene3D" id="3.40.50.12090">
    <property type="match status" value="2"/>
</dbReference>
<keyword evidence="5" id="KW-0732">Signal</keyword>
<sequence length="642" mass="68321">MSRNALSLLSAVALAATVSVAPVVASPSDDSSSSQTAESPSAVTVQRLAGKNRYETATEVSDQWSATGKRVYIVSGHNFPDALGAASRAGVFNSPVLLTKSDHLPSETVSALERLKPKRITVIGGEGSVSNTVLSELGSYAGDEGVERLTGENRYATSARIAAQYTKGRDRVFLASGEDYPDALSAAAVAGAEHEPLLLTKPGQLPSEVAKQLERLAPGQVVVVGGPQAIGDAVAKEAATYSTSGNYHRVAGTDRYKTSAAVAKEFSTDLTPGYVASGLDYADALVVSALAARDEVPVVLTPADRVASGTREALNHLDPNRIFVVGGPEAVSEGVVGQLADPGNPPPPAPEPPAPEPPSPEGFSAGAYNQGAPTADQDFSDLVGGIDLGHGSSYYTSGNFRWGLKARDVERIDSGMTLLMGMASKDWNEGGPDSYMAWADIAAGVHDEEIRGWGRELATVDGTVRLAFDIEPNVKLNQGKVPKSWKPEDYAAASRRISTLVKEEAPNVDFTFWVSSTQKDLTARMYPGDDYVDVICWDAYVNRAKSPDMTPLEVWSDFKYWMDDQSWGKGKTYGICETGFHNGHPDAKGAAFWEQAPEAVEELGLSFVTYFHSNTGPNGHYTMENMPLSRAAYAEAMAELQD</sequence>
<dbReference type="InterPro" id="IPR022790">
    <property type="entry name" value="GH26_dom"/>
</dbReference>
<evidence type="ECO:0000256" key="4">
    <source>
        <dbReference type="SAM" id="MobiDB-lite"/>
    </source>
</evidence>
<feature type="region of interest" description="Disordered" evidence="4">
    <location>
        <begin position="335"/>
        <end position="376"/>
    </location>
</feature>
<evidence type="ECO:0000256" key="1">
    <source>
        <dbReference type="ARBA" id="ARBA00022801"/>
    </source>
</evidence>
<accession>A0ABY4YWD0</accession>
<feature type="region of interest" description="Disordered" evidence="4">
    <location>
        <begin position="25"/>
        <end position="44"/>
    </location>
</feature>
<dbReference type="InterPro" id="IPR007253">
    <property type="entry name" value="Cell_wall-bd_2"/>
</dbReference>
<dbReference type="Gene3D" id="3.20.20.80">
    <property type="entry name" value="Glycosidases"/>
    <property type="match status" value="1"/>
</dbReference>
<feature type="chain" id="PRO_5047233438" evidence="5">
    <location>
        <begin position="22"/>
        <end position="642"/>
    </location>
</feature>
<proteinExistence type="inferred from homology"/>
<gene>
    <name evidence="7" type="ORF">NF556_01980</name>
</gene>
<name>A0ABY4YWD0_9MICO</name>
<dbReference type="RefSeq" id="WP_252593833.1">
    <property type="nucleotide sequence ID" value="NZ_CP099489.1"/>
</dbReference>
<feature type="signal peptide" evidence="5">
    <location>
        <begin position="1"/>
        <end position="21"/>
    </location>
</feature>
<dbReference type="PANTHER" id="PTHR30032">
    <property type="entry name" value="N-ACETYLMURAMOYL-L-ALANINE AMIDASE-RELATED"/>
    <property type="match status" value="1"/>
</dbReference>
<feature type="compositionally biased region" description="Low complexity" evidence="4">
    <location>
        <begin position="25"/>
        <end position="43"/>
    </location>
</feature>
<dbReference type="InterPro" id="IPR017853">
    <property type="entry name" value="GH"/>
</dbReference>
<keyword evidence="1 3" id="KW-0378">Hydrolase</keyword>
<evidence type="ECO:0000259" key="6">
    <source>
        <dbReference type="PROSITE" id="PS51764"/>
    </source>
</evidence>
<evidence type="ECO:0000313" key="8">
    <source>
        <dbReference type="Proteomes" id="UP001056455"/>
    </source>
</evidence>
<keyword evidence="2 3" id="KW-0326">Glycosidase</keyword>
<organism evidence="7 8">
    <name type="scientific">Ornithinimicrobium faecis</name>
    <dbReference type="NCBI Taxonomy" id="2934158"/>
    <lineage>
        <taxon>Bacteria</taxon>
        <taxon>Bacillati</taxon>
        <taxon>Actinomycetota</taxon>
        <taxon>Actinomycetes</taxon>
        <taxon>Micrococcales</taxon>
        <taxon>Ornithinimicrobiaceae</taxon>
        <taxon>Ornithinimicrobium</taxon>
    </lineage>
</organism>
<dbReference type="Pfam" id="PF02156">
    <property type="entry name" value="Glyco_hydro_26"/>
    <property type="match status" value="1"/>
</dbReference>
<feature type="domain" description="GH26" evidence="6">
    <location>
        <begin position="345"/>
        <end position="642"/>
    </location>
</feature>